<accession>A0A850T424</accession>
<evidence type="ECO:0000256" key="8">
    <source>
        <dbReference type="ARBA" id="ARBA00023136"/>
    </source>
</evidence>
<evidence type="ECO:0000256" key="7">
    <source>
        <dbReference type="ARBA" id="ARBA00023098"/>
    </source>
</evidence>
<dbReference type="PROSITE" id="PS00379">
    <property type="entry name" value="CDP_ALCOHOL_P_TRANSF"/>
    <property type="match status" value="1"/>
</dbReference>
<feature type="transmembrane region" description="Helical" evidence="12">
    <location>
        <begin position="193"/>
        <end position="211"/>
    </location>
</feature>
<keyword evidence="9" id="KW-0594">Phospholipid biosynthesis</keyword>
<feature type="transmembrane region" description="Helical" evidence="12">
    <location>
        <begin position="136"/>
        <end position="157"/>
    </location>
</feature>
<feature type="transmembrane region" description="Helical" evidence="12">
    <location>
        <begin position="357"/>
        <end position="377"/>
    </location>
</feature>
<dbReference type="Pfam" id="PF01066">
    <property type="entry name" value="CDP-OH_P_transf"/>
    <property type="match status" value="2"/>
</dbReference>
<evidence type="ECO:0000256" key="10">
    <source>
        <dbReference type="ARBA" id="ARBA00023264"/>
    </source>
</evidence>
<feature type="transmembrane region" description="Helical" evidence="12">
    <location>
        <begin position="329"/>
        <end position="351"/>
    </location>
</feature>
<comment type="similarity">
    <text evidence="2 11">Belongs to the CDP-alcohol phosphatidyltransferase class-I family.</text>
</comment>
<name>A0A850T424_9BACT</name>
<dbReference type="InterPro" id="IPR043130">
    <property type="entry name" value="CDP-OH_PTrfase_TM_dom"/>
</dbReference>
<dbReference type="InterPro" id="IPR048254">
    <property type="entry name" value="CDP_ALCOHOL_P_TRANSF_CS"/>
</dbReference>
<evidence type="ECO:0000256" key="3">
    <source>
        <dbReference type="ARBA" id="ARBA00022516"/>
    </source>
</evidence>
<comment type="subcellular location">
    <subcellularLocation>
        <location evidence="1">Membrane</location>
        <topology evidence="1">Multi-pass membrane protein</topology>
    </subcellularLocation>
</comment>
<keyword evidence="6 12" id="KW-1133">Transmembrane helix</keyword>
<proteinExistence type="inferred from homology"/>
<evidence type="ECO:0000256" key="4">
    <source>
        <dbReference type="ARBA" id="ARBA00022679"/>
    </source>
</evidence>
<feature type="transmembrane region" description="Helical" evidence="12">
    <location>
        <begin position="389"/>
        <end position="407"/>
    </location>
</feature>
<protein>
    <submittedName>
        <fullName evidence="13">CDP-alcohol phosphatidyltransferase family protein</fullName>
    </submittedName>
</protein>
<evidence type="ECO:0000256" key="12">
    <source>
        <dbReference type="SAM" id="Phobius"/>
    </source>
</evidence>
<keyword evidence="3" id="KW-0444">Lipid biosynthesis</keyword>
<evidence type="ECO:0000313" key="14">
    <source>
        <dbReference type="Proteomes" id="UP000553343"/>
    </source>
</evidence>
<dbReference type="PANTHER" id="PTHR14269:SF61">
    <property type="entry name" value="CDP-DIACYLGLYCEROL--SERINE O-PHOSPHATIDYLTRANSFERASE"/>
    <property type="match status" value="1"/>
</dbReference>
<dbReference type="Proteomes" id="UP000553343">
    <property type="component" value="Unassembled WGS sequence"/>
</dbReference>
<feature type="transmembrane region" description="Helical" evidence="12">
    <location>
        <begin position="6"/>
        <end position="25"/>
    </location>
</feature>
<dbReference type="GO" id="GO:0016020">
    <property type="term" value="C:membrane"/>
    <property type="evidence" value="ECO:0007669"/>
    <property type="project" value="UniProtKB-SubCell"/>
</dbReference>
<evidence type="ECO:0000256" key="11">
    <source>
        <dbReference type="RuleBase" id="RU003750"/>
    </source>
</evidence>
<keyword evidence="7" id="KW-0443">Lipid metabolism</keyword>
<evidence type="ECO:0000256" key="5">
    <source>
        <dbReference type="ARBA" id="ARBA00022692"/>
    </source>
</evidence>
<comment type="caution">
    <text evidence="13">The sequence shown here is derived from an EMBL/GenBank/DDBJ whole genome shotgun (WGS) entry which is preliminary data.</text>
</comment>
<keyword evidence="8 12" id="KW-0472">Membrane</keyword>
<dbReference type="AlphaFoldDB" id="A0A850T424"/>
<evidence type="ECO:0000256" key="2">
    <source>
        <dbReference type="ARBA" id="ARBA00010441"/>
    </source>
</evidence>
<evidence type="ECO:0000256" key="6">
    <source>
        <dbReference type="ARBA" id="ARBA00022989"/>
    </source>
</evidence>
<organism evidence="13 14">
    <name type="scientific">Desulfobacter latus</name>
    <dbReference type="NCBI Taxonomy" id="2292"/>
    <lineage>
        <taxon>Bacteria</taxon>
        <taxon>Pseudomonadati</taxon>
        <taxon>Thermodesulfobacteriota</taxon>
        <taxon>Desulfobacteria</taxon>
        <taxon>Desulfobacterales</taxon>
        <taxon>Desulfobacteraceae</taxon>
        <taxon>Desulfobacter</taxon>
    </lineage>
</organism>
<feature type="transmembrane region" description="Helical" evidence="12">
    <location>
        <begin position="169"/>
        <end position="187"/>
    </location>
</feature>
<dbReference type="InterPro" id="IPR000462">
    <property type="entry name" value="CDP-OH_P_trans"/>
</dbReference>
<evidence type="ECO:0000256" key="9">
    <source>
        <dbReference type="ARBA" id="ARBA00023209"/>
    </source>
</evidence>
<keyword evidence="14" id="KW-1185">Reference proteome</keyword>
<reference evidence="13 14" key="1">
    <citation type="submission" date="2020-06" db="EMBL/GenBank/DDBJ databases">
        <title>High-quality draft genome of sulfate reducer Desulfobacter latus type strain AcrS2 isolated from marine sediment.</title>
        <authorList>
            <person name="Hoppe M."/>
            <person name="Larsen C.K."/>
            <person name="Marshall I.P.G."/>
            <person name="Schramm A."/>
            <person name="Marietou A.G."/>
        </authorList>
    </citation>
    <scope>NUCLEOTIDE SEQUENCE [LARGE SCALE GENOMIC DNA]</scope>
    <source>
        <strain evidence="13 14">AcRS2</strain>
    </source>
</reference>
<keyword evidence="5 12" id="KW-0812">Transmembrane</keyword>
<evidence type="ECO:0000313" key="13">
    <source>
        <dbReference type="EMBL" id="NWH05831.1"/>
    </source>
</evidence>
<gene>
    <name evidence="13" type="ORF">HXW94_12680</name>
</gene>
<feature type="transmembrane region" description="Helical" evidence="12">
    <location>
        <begin position="70"/>
        <end position="88"/>
    </location>
</feature>
<keyword evidence="10" id="KW-1208">Phospholipid metabolism</keyword>
<dbReference type="GO" id="GO:0008654">
    <property type="term" value="P:phospholipid biosynthetic process"/>
    <property type="evidence" value="ECO:0007669"/>
    <property type="project" value="UniProtKB-KW"/>
</dbReference>
<dbReference type="GO" id="GO:0016780">
    <property type="term" value="F:phosphotransferase activity, for other substituted phosphate groups"/>
    <property type="evidence" value="ECO:0007669"/>
    <property type="project" value="InterPro"/>
</dbReference>
<evidence type="ECO:0000256" key="1">
    <source>
        <dbReference type="ARBA" id="ARBA00004141"/>
    </source>
</evidence>
<dbReference type="InterPro" id="IPR050324">
    <property type="entry name" value="CDP-alcohol_PTase-I"/>
</dbReference>
<dbReference type="RefSeq" id="WP_178367285.1">
    <property type="nucleotide sequence ID" value="NZ_JACADJ010000047.1"/>
</dbReference>
<feature type="transmembrane region" description="Helical" evidence="12">
    <location>
        <begin position="413"/>
        <end position="433"/>
    </location>
</feature>
<dbReference type="PANTHER" id="PTHR14269">
    <property type="entry name" value="CDP-DIACYLGLYCEROL--GLYCEROL-3-PHOSPHATE 3-PHOSPHATIDYLTRANSFERASE-RELATED"/>
    <property type="match status" value="1"/>
</dbReference>
<feature type="transmembrane region" description="Helical" evidence="12">
    <location>
        <begin position="300"/>
        <end position="317"/>
    </location>
</feature>
<dbReference type="EMBL" id="JACADJ010000047">
    <property type="protein sequence ID" value="NWH05831.1"/>
    <property type="molecule type" value="Genomic_DNA"/>
</dbReference>
<sequence length="447" mass="49277">MERILVIMGSGALGALFFFWFSHNLKKKASVRQFVASHLWLMHPNAICYWRTGLAFLGFYLYFFSPYQSFAIFIFTFAAILDGVDGVVARGCNMVSRLGEWLDPMCDKLTYLPPLVGFAYTSNSITGLPILSPKLIWILVVIELVGQFFARRMLAWLNVSGAANNFGKIKAIICFALVILCALMDASPGMLNIGNGVLGACIVLSAASMIFKFIPNRLYADILSMLNFMCGVSSLILTYHHCYVWAICVIIMGQLFDLFDGRMALKHGGTKYGPWLDDIADFVSFGLAPAYMIIIKGGSFALFFAVIYVVGVAYRLVRFVTKDKGCTDLPTGIFNGFPSPAGALVVLGASLVSGHMLLWFFTAVSTALMVSNIRFAHLGRVILQQTPKPIFFLISATSIVVLAYILKTKNIHMFGYLILTSVVFYLAAGRIWAQKMNATDTSGSTFD</sequence>
<keyword evidence="4 11" id="KW-0808">Transferase</keyword>
<dbReference type="Gene3D" id="1.20.120.1760">
    <property type="match status" value="2"/>
</dbReference>